<keyword evidence="3" id="KW-1185">Reference proteome</keyword>
<dbReference type="PANTHER" id="PTHR21028:SF2">
    <property type="entry name" value="CYTH DOMAIN-CONTAINING PROTEIN"/>
    <property type="match status" value="1"/>
</dbReference>
<name>A0ABP8HGI9_9BACT</name>
<dbReference type="Pfam" id="PF01928">
    <property type="entry name" value="CYTH"/>
    <property type="match status" value="1"/>
</dbReference>
<gene>
    <name evidence="2" type="ORF">GCM10023184_35660</name>
</gene>
<reference evidence="3" key="1">
    <citation type="journal article" date="2019" name="Int. J. Syst. Evol. Microbiol.">
        <title>The Global Catalogue of Microorganisms (GCM) 10K type strain sequencing project: providing services to taxonomists for standard genome sequencing and annotation.</title>
        <authorList>
            <consortium name="The Broad Institute Genomics Platform"/>
            <consortium name="The Broad Institute Genome Sequencing Center for Infectious Disease"/>
            <person name="Wu L."/>
            <person name="Ma J."/>
        </authorList>
    </citation>
    <scope>NUCLEOTIDE SEQUENCE [LARGE SCALE GENOMIC DNA]</scope>
    <source>
        <strain evidence="3">JCM 17919</strain>
    </source>
</reference>
<dbReference type="InterPro" id="IPR023577">
    <property type="entry name" value="CYTH_domain"/>
</dbReference>
<evidence type="ECO:0000259" key="1">
    <source>
        <dbReference type="PROSITE" id="PS51707"/>
    </source>
</evidence>
<organism evidence="2 3">
    <name type="scientific">Flaviaesturariibacter amylovorans</name>
    <dbReference type="NCBI Taxonomy" id="1084520"/>
    <lineage>
        <taxon>Bacteria</taxon>
        <taxon>Pseudomonadati</taxon>
        <taxon>Bacteroidota</taxon>
        <taxon>Chitinophagia</taxon>
        <taxon>Chitinophagales</taxon>
        <taxon>Chitinophagaceae</taxon>
        <taxon>Flaviaestuariibacter</taxon>
    </lineage>
</organism>
<dbReference type="SUPFAM" id="SSF55154">
    <property type="entry name" value="CYTH-like phosphatases"/>
    <property type="match status" value="1"/>
</dbReference>
<dbReference type="Gene3D" id="2.40.320.10">
    <property type="entry name" value="Hypothetical Protein Pfu-838710-001"/>
    <property type="match status" value="1"/>
</dbReference>
<evidence type="ECO:0000313" key="3">
    <source>
        <dbReference type="Proteomes" id="UP001501725"/>
    </source>
</evidence>
<comment type="caution">
    <text evidence="2">The sequence shown here is derived from an EMBL/GenBank/DDBJ whole genome shotgun (WGS) entry which is preliminary data.</text>
</comment>
<feature type="domain" description="CYTH" evidence="1">
    <location>
        <begin position="2"/>
        <end position="169"/>
    </location>
</feature>
<protein>
    <recommendedName>
        <fullName evidence="1">CYTH domain-containing protein</fullName>
    </recommendedName>
</protein>
<dbReference type="RefSeq" id="WP_345257173.1">
    <property type="nucleotide sequence ID" value="NZ_BAABGY010000011.1"/>
</dbReference>
<dbReference type="CDD" id="cd07890">
    <property type="entry name" value="CYTH-like_AC_IV-like"/>
    <property type="match status" value="1"/>
</dbReference>
<evidence type="ECO:0000313" key="2">
    <source>
        <dbReference type="EMBL" id="GAA4338913.1"/>
    </source>
</evidence>
<dbReference type="PANTHER" id="PTHR21028">
    <property type="entry name" value="SI:CH211-156B7.4"/>
    <property type="match status" value="1"/>
</dbReference>
<dbReference type="EMBL" id="BAABGY010000011">
    <property type="protein sequence ID" value="GAA4338913.1"/>
    <property type="molecule type" value="Genomic_DNA"/>
</dbReference>
<dbReference type="InterPro" id="IPR008173">
    <property type="entry name" value="Adenylyl_cyclase_CyaB"/>
</dbReference>
<dbReference type="PROSITE" id="PS51707">
    <property type="entry name" value="CYTH"/>
    <property type="match status" value="1"/>
</dbReference>
<proteinExistence type="predicted"/>
<accession>A0ABP8HGI9</accession>
<dbReference type="Proteomes" id="UP001501725">
    <property type="component" value="Unassembled WGS sequence"/>
</dbReference>
<sequence length="174" mass="19724">MHLNYEFKARTARLDELEASLQAKAPRYAGEDAQTDTYFQVAHGRLKLREGNIENSLIHYVRHNIAGAKQSDVILYNHEPSPHLKAALTTALGIKVVVEKRRRIYFVDNVKIHFDRVAALGTFVEVEAIDSDGSIGIERLREQCTEWAAFFGIQADEYVSESYSDLLLKAEEAE</sequence>
<dbReference type="InterPro" id="IPR033469">
    <property type="entry name" value="CYTH-like_dom_sf"/>
</dbReference>
<dbReference type="SMART" id="SM01118">
    <property type="entry name" value="CYTH"/>
    <property type="match status" value="1"/>
</dbReference>